<dbReference type="NCBIfam" id="TIGR03361">
    <property type="entry name" value="VI_Rhs_Vgr"/>
    <property type="match status" value="1"/>
</dbReference>
<dbReference type="Gene3D" id="2.30.110.50">
    <property type="match status" value="1"/>
</dbReference>
<sequence>MDDGKLAADLARLFAADRRVQDSRLLRMDFPHGDGPPDTALLVNSLRAHEAMSRDFRFEVELLSDNLHVPLTAMMGRMVTISMVRDDASLRHFNGYVGEFRLLRSDGGFAFYQMVLQPWLAFARLRMDNVSFHGRTVVDISETTFEHYLQRDWQNRLQEEKPVLTCANQHNETDYNHLHRRWEDQGLHYWYEHRADGHTLCLGDNTCLTDSIDPGDDLAGEPDEMVFRSGAGSLERDGIRDWQAIRKIASGSLTLASFNYKHPRASRASGHALRQQGDVFAHELYQYTGYGYADVDAGDALAQRRLEERNCRAQYFDAGGNHRCAQAGRSFTLGGHFSSRQSVPARGEAARPGIGSREYLILSVDHVASNNYQAGTGAKSHYENRFSCIRKSIRWYPGRHFNSTPCALPGVQTAIVTGPAGETIHTDALGRVKVQFHWDRLGKFDGGSSPWIRVMTPWAGQAFGQIALPRIGQEVLIQFLDGNIDRPVIVGAVYNGNHAPPWQLPGQRMLGGWRSAELMPDGGHGVRGNQLVFDDTHQRIQAQLKSDHQHSQLSLGCISRIEDASGRKDGRGEGWELASDAWGVARAGRGMLLTTEARPGAASHIKSMDETLRRLAEAAERHKALAALAQHYGAQESAAQQGAAADELKAQHAAIKGAGAGEGVFPELAAPHLVLASPAGIETTSAQSTHIASAEHTALTAGRDLSMAAGGGLFASIGAALRLFVHKAGMKLIAAAGPVQIAAQTDAVEIVANKVLELISQADWVNIRGRKGVRLHGADCMLEIGDKVQFFTSSPTLFHGNLETLAPKNRPQPEPEPPVAPVAGQLQHTIQAHADGGQYALVPYTLYNGDAEVEQGLTDEFGRILIAHQDGTPRYRVVLGNGEEFSLHASACFDAGAAPDGEQKLSNRGLRALDATGDGRLWR</sequence>
<dbReference type="Proteomes" id="UP000092713">
    <property type="component" value="Unassembled WGS sequence"/>
</dbReference>
<evidence type="ECO:0000256" key="1">
    <source>
        <dbReference type="ARBA" id="ARBA00005558"/>
    </source>
</evidence>
<evidence type="ECO:0000313" key="6">
    <source>
        <dbReference type="Proteomes" id="UP000092713"/>
    </source>
</evidence>
<dbReference type="Pfam" id="PF10106">
    <property type="entry name" value="DUF2345"/>
    <property type="match status" value="1"/>
</dbReference>
<organism evidence="5 6">
    <name type="scientific">Janthinobacterium psychrotolerans</name>
    <dbReference type="NCBI Taxonomy" id="1747903"/>
    <lineage>
        <taxon>Bacteria</taxon>
        <taxon>Pseudomonadati</taxon>
        <taxon>Pseudomonadota</taxon>
        <taxon>Betaproteobacteria</taxon>
        <taxon>Burkholderiales</taxon>
        <taxon>Oxalobacteraceae</taxon>
        <taxon>Janthinobacterium</taxon>
    </lineage>
</organism>
<dbReference type="SUPFAM" id="SSF69255">
    <property type="entry name" value="gp5 N-terminal domain-like"/>
    <property type="match status" value="1"/>
</dbReference>
<gene>
    <name evidence="5" type="ORF">ASR47_1001416</name>
</gene>
<feature type="domain" description="Putative type VI secretion system Rhs element associated Vgr" evidence="4">
    <location>
        <begin position="525"/>
        <end position="629"/>
    </location>
</feature>
<dbReference type="STRING" id="1747903.ASR47_1001416"/>
<evidence type="ECO:0000259" key="4">
    <source>
        <dbReference type="Pfam" id="PF13296"/>
    </source>
</evidence>
<dbReference type="InterPro" id="IPR006533">
    <property type="entry name" value="T6SS_Vgr_RhsGE"/>
</dbReference>
<accession>A0A1A7BXU6</accession>
<feature type="domain" description="DUF2345" evidence="3">
    <location>
        <begin position="661"/>
        <end position="800"/>
    </location>
</feature>
<reference evidence="5 6" key="1">
    <citation type="submission" date="2016-04" db="EMBL/GenBank/DDBJ databases">
        <title>Draft genome sequence of Janthinobacterium psychrotolerans sp. nov., isolated from freshwater sediments in Denmark.</title>
        <authorList>
            <person name="Gong X."/>
            <person name="Skrivergaard S."/>
            <person name="Korsgaard B.S."/>
            <person name="Schreiber L."/>
            <person name="Marshall I.P."/>
            <person name="Finster K."/>
            <person name="Schramm A."/>
        </authorList>
    </citation>
    <scope>NUCLEOTIDE SEQUENCE [LARGE SCALE GENOMIC DNA]</scope>
    <source>
        <strain evidence="5 6">S3-2</strain>
    </source>
</reference>
<evidence type="ECO:0000259" key="2">
    <source>
        <dbReference type="Pfam" id="PF04717"/>
    </source>
</evidence>
<comment type="similarity">
    <text evidence="1">Belongs to the VgrG protein family.</text>
</comment>
<dbReference type="InterPro" id="IPR037026">
    <property type="entry name" value="Vgr_OB-fold_dom_sf"/>
</dbReference>
<dbReference type="RefSeq" id="WP_245714475.1">
    <property type="nucleotide sequence ID" value="NZ_LOCQ01000062.1"/>
</dbReference>
<dbReference type="AlphaFoldDB" id="A0A1A7BXU6"/>
<evidence type="ECO:0000313" key="5">
    <source>
        <dbReference type="EMBL" id="OBV36938.1"/>
    </source>
</evidence>
<proteinExistence type="inferred from homology"/>
<dbReference type="PATRIC" id="fig|1747903.4.peg.430"/>
<dbReference type="InterPro" id="IPR018769">
    <property type="entry name" value="VgrG2_DUF2345"/>
</dbReference>
<dbReference type="Pfam" id="PF04717">
    <property type="entry name" value="Phage_base_V"/>
    <property type="match status" value="1"/>
</dbReference>
<dbReference type="NCBIfam" id="TIGR01646">
    <property type="entry name" value="vgr_GE"/>
    <property type="match status" value="1"/>
</dbReference>
<dbReference type="SUPFAM" id="SSF69279">
    <property type="entry name" value="Phage tail proteins"/>
    <property type="match status" value="2"/>
</dbReference>
<dbReference type="InterPro" id="IPR006531">
    <property type="entry name" value="Gp5/Vgr_OB"/>
</dbReference>
<protein>
    <submittedName>
        <fullName evidence="5">Type VI secretion system secreted protein VgrG</fullName>
    </submittedName>
</protein>
<dbReference type="Gene3D" id="2.40.50.230">
    <property type="entry name" value="Gp5 N-terminal domain"/>
    <property type="match status" value="1"/>
</dbReference>
<dbReference type="Gene3D" id="4.10.220.110">
    <property type="match status" value="1"/>
</dbReference>
<dbReference type="Pfam" id="PF05954">
    <property type="entry name" value="Phage_GPD"/>
    <property type="match status" value="1"/>
</dbReference>
<dbReference type="InterPro" id="IPR017847">
    <property type="entry name" value="T6SS_RhsGE_Vgr_subset"/>
</dbReference>
<comment type="caution">
    <text evidence="5">The sequence shown here is derived from an EMBL/GenBank/DDBJ whole genome shotgun (WGS) entry which is preliminary data.</text>
</comment>
<evidence type="ECO:0000259" key="3">
    <source>
        <dbReference type="Pfam" id="PF10106"/>
    </source>
</evidence>
<dbReference type="SUPFAM" id="SSF69349">
    <property type="entry name" value="Phage fibre proteins"/>
    <property type="match status" value="1"/>
</dbReference>
<dbReference type="InterPro" id="IPR028244">
    <property type="entry name" value="T6SS_Rhs_Vgr_dom"/>
</dbReference>
<name>A0A1A7BXU6_9BURK</name>
<dbReference type="Pfam" id="PF13296">
    <property type="entry name" value="T6SS_Vgr"/>
    <property type="match status" value="1"/>
</dbReference>
<dbReference type="EMBL" id="LOCQ01000062">
    <property type="protein sequence ID" value="OBV36938.1"/>
    <property type="molecule type" value="Genomic_DNA"/>
</dbReference>
<feature type="domain" description="Gp5/Type VI secretion system Vgr protein OB-fold" evidence="2">
    <location>
        <begin position="425"/>
        <end position="494"/>
    </location>
</feature>
<dbReference type="Gene3D" id="3.55.50.10">
    <property type="entry name" value="Baseplate protein-like domains"/>
    <property type="match status" value="1"/>
</dbReference>
<keyword evidence="6" id="KW-1185">Reference proteome</keyword>